<keyword evidence="2" id="KW-0964">Secreted</keyword>
<feature type="disulfide bond" evidence="5">
    <location>
        <begin position="335"/>
        <end position="342"/>
    </location>
</feature>
<dbReference type="SMART" id="SM00211">
    <property type="entry name" value="TY"/>
    <property type="match status" value="2"/>
</dbReference>
<protein>
    <submittedName>
        <fullName evidence="10">Thyroglobulin type-1 domain-containing protein</fullName>
    </submittedName>
</protein>
<evidence type="ECO:0000256" key="6">
    <source>
        <dbReference type="SAM" id="MobiDB-lite"/>
    </source>
</evidence>
<feature type="domain" description="Thyroglobulin type-1" evidence="7">
    <location>
        <begin position="301"/>
        <end position="364"/>
    </location>
</feature>
<dbReference type="SUPFAM" id="SSF57610">
    <property type="entry name" value="Thyroglobulin type-1 domain"/>
    <property type="match status" value="2"/>
</dbReference>
<feature type="disulfide bond" evidence="5">
    <location>
        <begin position="399"/>
        <end position="406"/>
    </location>
</feature>
<dbReference type="InterPro" id="IPR000716">
    <property type="entry name" value="Thyroglobulin_1"/>
</dbReference>
<evidence type="ECO:0000259" key="7">
    <source>
        <dbReference type="PROSITE" id="PS51162"/>
    </source>
</evidence>
<evidence type="ECO:0000256" key="5">
    <source>
        <dbReference type="PROSITE-ProRule" id="PRU00500"/>
    </source>
</evidence>
<dbReference type="CDD" id="cd00191">
    <property type="entry name" value="TY"/>
    <property type="match status" value="2"/>
</dbReference>
<dbReference type="InterPro" id="IPR051950">
    <property type="entry name" value="Dev_reg/Prot_inhib"/>
</dbReference>
<feature type="domain" description="Thyroglobulin type-1" evidence="7">
    <location>
        <begin position="368"/>
        <end position="431"/>
    </location>
</feature>
<feature type="compositionally biased region" description="Polar residues" evidence="6">
    <location>
        <begin position="54"/>
        <end position="73"/>
    </location>
</feature>
<feature type="region of interest" description="Disordered" evidence="6">
    <location>
        <begin position="52"/>
        <end position="82"/>
    </location>
</feature>
<evidence type="ECO:0000256" key="2">
    <source>
        <dbReference type="ARBA" id="ARBA00022525"/>
    </source>
</evidence>
<name>A0A183IQY4_9BILA</name>
<sequence>MTTVQKELKSEVSTPNPFAVRPRPEAQLSEVPAEMFVEIPPPHPEHKVKHMKESSITATGAGTRSALSTSRTTGTKRKQPMPLKSPIAESALAEPRTLSCEVFTNRWRSCLRQFLLGTAFLSAYARDVEVIKSRWMDIFDVCQYYYNYEACLAADGQSIPESCPIFGHKALSGVVGGACGREVVTLMKKHSSCIAKVITNQTESSECLQTFLDFFKVTYDSLTPQKVACQRIPKLKTCLKSFALPSCDEEAQQALTMFKFQCMDTTKDLCGDAGSSFIPVSHTFLKPDSKSNAIVAVSPSFESCWDKQQALIGTAGIGDYLPLCEDNGEYSLIQCHQAKAECWCVDVKTGEEIENTRVKGDPQVQLLISECHTMRAKAAKEGGFEPACQNNGRFQPLQCDFKAEECWCVNESSGTEVPGTRMRKDQKLPDCGGKFGRKKAS</sequence>
<dbReference type="GO" id="GO:0005615">
    <property type="term" value="C:extracellular space"/>
    <property type="evidence" value="ECO:0007669"/>
    <property type="project" value="TreeGrafter"/>
</dbReference>
<accession>A0A183IQY4</accession>
<dbReference type="Proteomes" id="UP000270296">
    <property type="component" value="Unassembled WGS sequence"/>
</dbReference>
<dbReference type="AlphaFoldDB" id="A0A183IQY4"/>
<comment type="caution">
    <text evidence="5">Lacks conserved residue(s) required for the propagation of feature annotation.</text>
</comment>
<dbReference type="EMBL" id="UZAM01009430">
    <property type="protein sequence ID" value="VDP09018.1"/>
    <property type="molecule type" value="Genomic_DNA"/>
</dbReference>
<evidence type="ECO:0000256" key="3">
    <source>
        <dbReference type="ARBA" id="ARBA00022737"/>
    </source>
</evidence>
<feature type="region of interest" description="Disordered" evidence="6">
    <location>
        <begin position="416"/>
        <end position="441"/>
    </location>
</feature>
<dbReference type="PANTHER" id="PTHR12352:SF3">
    <property type="entry name" value="NIDOGEN-2"/>
    <property type="match status" value="1"/>
</dbReference>
<dbReference type="Gene3D" id="4.10.800.10">
    <property type="entry name" value="Thyroglobulin type-1"/>
    <property type="match status" value="2"/>
</dbReference>
<evidence type="ECO:0000256" key="1">
    <source>
        <dbReference type="ARBA" id="ARBA00004613"/>
    </source>
</evidence>
<dbReference type="PROSITE" id="PS51162">
    <property type="entry name" value="THYROGLOBULIN_1_2"/>
    <property type="match status" value="2"/>
</dbReference>
<keyword evidence="4 5" id="KW-1015">Disulfide bond</keyword>
<evidence type="ECO:0000313" key="8">
    <source>
        <dbReference type="EMBL" id="VDP09018.1"/>
    </source>
</evidence>
<evidence type="ECO:0000256" key="4">
    <source>
        <dbReference type="ARBA" id="ARBA00023157"/>
    </source>
</evidence>
<evidence type="ECO:0000313" key="10">
    <source>
        <dbReference type="WBParaSite" id="SBAD_0000626701-mRNA-1"/>
    </source>
</evidence>
<dbReference type="PANTHER" id="PTHR12352">
    <property type="entry name" value="SECRETED MODULAR CALCIUM-BINDING PROTEIN"/>
    <property type="match status" value="1"/>
</dbReference>
<reference evidence="8 9" key="2">
    <citation type="submission" date="2018-11" db="EMBL/GenBank/DDBJ databases">
        <authorList>
            <consortium name="Pathogen Informatics"/>
        </authorList>
    </citation>
    <scope>NUCLEOTIDE SEQUENCE [LARGE SCALE GENOMIC DNA]</scope>
</reference>
<organism evidence="10">
    <name type="scientific">Soboliphyme baturini</name>
    <dbReference type="NCBI Taxonomy" id="241478"/>
    <lineage>
        <taxon>Eukaryota</taxon>
        <taxon>Metazoa</taxon>
        <taxon>Ecdysozoa</taxon>
        <taxon>Nematoda</taxon>
        <taxon>Enoplea</taxon>
        <taxon>Dorylaimia</taxon>
        <taxon>Dioctophymatida</taxon>
        <taxon>Dioctophymatoidea</taxon>
        <taxon>Soboliphymatidae</taxon>
        <taxon>Soboliphyme</taxon>
    </lineage>
</organism>
<feature type="region of interest" description="Disordered" evidence="6">
    <location>
        <begin position="1"/>
        <end position="25"/>
    </location>
</feature>
<comment type="subcellular location">
    <subcellularLocation>
        <location evidence="1">Secreted</location>
    </subcellularLocation>
</comment>
<dbReference type="InterPro" id="IPR036857">
    <property type="entry name" value="Thyroglobulin_1_sf"/>
</dbReference>
<keyword evidence="9" id="KW-1185">Reference proteome</keyword>
<proteinExistence type="predicted"/>
<keyword evidence="3" id="KW-0677">Repeat</keyword>
<feature type="compositionally biased region" description="Basic and acidic residues" evidence="6">
    <location>
        <begin position="1"/>
        <end position="10"/>
    </location>
</feature>
<dbReference type="Pfam" id="PF00086">
    <property type="entry name" value="Thyroglobulin_1"/>
    <property type="match status" value="2"/>
</dbReference>
<gene>
    <name evidence="8" type="ORF">SBAD_LOCUS6031</name>
</gene>
<evidence type="ECO:0000313" key="9">
    <source>
        <dbReference type="Proteomes" id="UP000270296"/>
    </source>
</evidence>
<dbReference type="OrthoDB" id="5986054at2759"/>
<dbReference type="WBParaSite" id="SBAD_0000626701-mRNA-1">
    <property type="protein sequence ID" value="SBAD_0000626701-mRNA-1"/>
    <property type="gene ID" value="SBAD_0000626701"/>
</dbReference>
<reference evidence="10" key="1">
    <citation type="submission" date="2016-06" db="UniProtKB">
        <authorList>
            <consortium name="WormBaseParasite"/>
        </authorList>
    </citation>
    <scope>IDENTIFICATION</scope>
</reference>
<dbReference type="PROSITE" id="PS00484">
    <property type="entry name" value="THYROGLOBULIN_1_1"/>
    <property type="match status" value="2"/>
</dbReference>